<evidence type="ECO:0000256" key="5">
    <source>
        <dbReference type="ARBA" id="ARBA00023136"/>
    </source>
</evidence>
<feature type="domain" description="ABC3 transporter permease C-terminal" evidence="8">
    <location>
        <begin position="672"/>
        <end position="791"/>
    </location>
</feature>
<evidence type="ECO:0000259" key="9">
    <source>
        <dbReference type="Pfam" id="PF12704"/>
    </source>
</evidence>
<evidence type="ECO:0000259" key="8">
    <source>
        <dbReference type="Pfam" id="PF02687"/>
    </source>
</evidence>
<feature type="transmembrane region" description="Helical" evidence="7">
    <location>
        <begin position="272"/>
        <end position="292"/>
    </location>
</feature>
<evidence type="ECO:0000313" key="10">
    <source>
        <dbReference type="EMBL" id="MFC0216164.1"/>
    </source>
</evidence>
<comment type="similarity">
    <text evidence="6">Belongs to the ABC-4 integral membrane protein family.</text>
</comment>
<dbReference type="Pfam" id="PF12704">
    <property type="entry name" value="MacB_PCD"/>
    <property type="match status" value="1"/>
</dbReference>
<dbReference type="PANTHER" id="PTHR30572:SF4">
    <property type="entry name" value="ABC TRANSPORTER PERMEASE YTRF"/>
    <property type="match status" value="1"/>
</dbReference>
<feature type="domain" description="MacB-like periplasmic core" evidence="9">
    <location>
        <begin position="437"/>
        <end position="630"/>
    </location>
</feature>
<dbReference type="Pfam" id="PF02687">
    <property type="entry name" value="FtsX"/>
    <property type="match status" value="2"/>
</dbReference>
<feature type="domain" description="ABC3 transporter permease C-terminal" evidence="8">
    <location>
        <begin position="272"/>
        <end position="389"/>
    </location>
</feature>
<evidence type="ECO:0000256" key="1">
    <source>
        <dbReference type="ARBA" id="ARBA00004651"/>
    </source>
</evidence>
<dbReference type="InterPro" id="IPR050250">
    <property type="entry name" value="Macrolide_Exporter_MacB"/>
</dbReference>
<proteinExistence type="inferred from homology"/>
<evidence type="ECO:0000256" key="7">
    <source>
        <dbReference type="SAM" id="Phobius"/>
    </source>
</evidence>
<feature type="transmembrane region" description="Helical" evidence="7">
    <location>
        <begin position="436"/>
        <end position="457"/>
    </location>
</feature>
<evidence type="ECO:0000256" key="4">
    <source>
        <dbReference type="ARBA" id="ARBA00022989"/>
    </source>
</evidence>
<gene>
    <name evidence="10" type="ORF">ACFFK0_27590</name>
</gene>
<name>A0ABV6DU24_9BACL</name>
<sequence>MIVKPRWLKVFRDVRSSKGRTALVVLSIALGVVGVGIIGQTQSVLMRGMADSLAAANPASAALQTDPFDSETAKAVRKLPGVADVEARTGLNVRIAPDRGELKPAAEQWRSMWVMAFDDFSAVYMDRIVPAQGDWPPAEGDIAIEQTALDYAGISVGDRVWIELPDGHTERLRVTGAVRDAGRIPASLSGVVVGYIQSDTLETLDVPKQYNLLAFQPSGDKTDADTIQKVAGLIRDEFADRGIAVHTTDMPEPGKHWAYDIVDSMNYILQSMGFLVLVLGSTLIANTMLATLSGQLRQIGVMQVIGATRGDLFRMYFGSIFIYSLFALVLGIPLGQLGSRALTSHSISIMNFDSAGYGAASHVVLLQIAVGIVIPLLAALPPILSGTRISAREAIAGGASGSFRRSFIDRLLERVRGLPRPLLLSLRNTFRKKSRLLLTLVTLGVGGAIVISVISAYDSMQLSLDNSQRYVRYDVRMVMSEPQPNADIARIAAQVPGVVRWEMWGRHFANRVRPQGGESRDLMVEGIPVQSGLVEPIVMKGRWLQPGDNNVLVVDSNVLRYEPDLDVGSEVRLKMGGSESVWTVVGLVRRLAGDVTLYAPDKALAEAAGDGAKSSLLQVVTEDGSRSGQARVAEALQTKLKDKGYGSASAVLTSELRQVQENRLGVVMAFLIVMSVLLTLVAAIGLMGTMSLNVLERTREIGVMRSIGAGDRSVFGIIIAEGLIIGLIAWIVGTLLAVPLSKQLSDGIGRSIFYAPLDYRFSVFGVMFWLAGAVLISAAASFMPAWNASRLAVRDVLAYE</sequence>
<feature type="transmembrane region" description="Helical" evidence="7">
    <location>
        <begin position="761"/>
        <end position="782"/>
    </location>
</feature>
<keyword evidence="11" id="KW-1185">Reference proteome</keyword>
<protein>
    <submittedName>
        <fullName evidence="10">ABC transporter permease</fullName>
    </submittedName>
</protein>
<evidence type="ECO:0000256" key="2">
    <source>
        <dbReference type="ARBA" id="ARBA00022475"/>
    </source>
</evidence>
<reference evidence="10 11" key="1">
    <citation type="submission" date="2024-09" db="EMBL/GenBank/DDBJ databases">
        <authorList>
            <person name="Sun Q."/>
            <person name="Mori K."/>
        </authorList>
    </citation>
    <scope>NUCLEOTIDE SEQUENCE [LARGE SCALE GENOMIC DNA]</scope>
    <source>
        <strain evidence="10 11">CCM 7759</strain>
    </source>
</reference>
<dbReference type="EMBL" id="JBHLWN010000110">
    <property type="protein sequence ID" value="MFC0216164.1"/>
    <property type="molecule type" value="Genomic_DNA"/>
</dbReference>
<feature type="transmembrane region" description="Helical" evidence="7">
    <location>
        <begin position="713"/>
        <end position="741"/>
    </location>
</feature>
<comment type="subcellular location">
    <subcellularLocation>
        <location evidence="1">Cell membrane</location>
        <topology evidence="1">Multi-pass membrane protein</topology>
    </subcellularLocation>
</comment>
<accession>A0ABV6DU24</accession>
<dbReference type="Proteomes" id="UP001589776">
    <property type="component" value="Unassembled WGS sequence"/>
</dbReference>
<dbReference type="PANTHER" id="PTHR30572">
    <property type="entry name" value="MEMBRANE COMPONENT OF TRANSPORTER-RELATED"/>
    <property type="match status" value="1"/>
</dbReference>
<feature type="transmembrane region" description="Helical" evidence="7">
    <location>
        <begin position="355"/>
        <end position="380"/>
    </location>
</feature>
<evidence type="ECO:0000313" key="11">
    <source>
        <dbReference type="Proteomes" id="UP001589776"/>
    </source>
</evidence>
<evidence type="ECO:0000256" key="6">
    <source>
        <dbReference type="ARBA" id="ARBA00038076"/>
    </source>
</evidence>
<evidence type="ECO:0000256" key="3">
    <source>
        <dbReference type="ARBA" id="ARBA00022692"/>
    </source>
</evidence>
<keyword evidence="4 7" id="KW-1133">Transmembrane helix</keyword>
<organism evidence="10 11">
    <name type="scientific">Paenibacillus chartarius</name>
    <dbReference type="NCBI Taxonomy" id="747481"/>
    <lineage>
        <taxon>Bacteria</taxon>
        <taxon>Bacillati</taxon>
        <taxon>Bacillota</taxon>
        <taxon>Bacilli</taxon>
        <taxon>Bacillales</taxon>
        <taxon>Paenibacillaceae</taxon>
        <taxon>Paenibacillus</taxon>
    </lineage>
</organism>
<dbReference type="InterPro" id="IPR003838">
    <property type="entry name" value="ABC3_permease_C"/>
</dbReference>
<keyword evidence="2" id="KW-1003">Cell membrane</keyword>
<feature type="transmembrane region" description="Helical" evidence="7">
    <location>
        <begin position="664"/>
        <end position="692"/>
    </location>
</feature>
<comment type="caution">
    <text evidence="10">The sequence shown here is derived from an EMBL/GenBank/DDBJ whole genome shotgun (WGS) entry which is preliminary data.</text>
</comment>
<keyword evidence="3 7" id="KW-0812">Transmembrane</keyword>
<keyword evidence="5 7" id="KW-0472">Membrane</keyword>
<dbReference type="RefSeq" id="WP_377474060.1">
    <property type="nucleotide sequence ID" value="NZ_JBHLWN010000110.1"/>
</dbReference>
<feature type="transmembrane region" description="Helical" evidence="7">
    <location>
        <begin position="313"/>
        <end position="335"/>
    </location>
</feature>
<dbReference type="InterPro" id="IPR025857">
    <property type="entry name" value="MacB_PCD"/>
</dbReference>
<feature type="transmembrane region" description="Helical" evidence="7">
    <location>
        <begin position="21"/>
        <end position="39"/>
    </location>
</feature>